<dbReference type="GO" id="GO:0016705">
    <property type="term" value="F:oxidoreductase activity, acting on paired donors, with incorporation or reduction of molecular oxygen"/>
    <property type="evidence" value="ECO:0007669"/>
    <property type="project" value="InterPro"/>
</dbReference>
<dbReference type="InterPro" id="IPR036661">
    <property type="entry name" value="Luciferase-like_sf"/>
</dbReference>
<evidence type="ECO:0000256" key="2">
    <source>
        <dbReference type="ARBA" id="ARBA00074555"/>
    </source>
</evidence>
<name>A0A432WD83_9GAMM</name>
<reference evidence="4 5" key="1">
    <citation type="journal article" date="2011" name="Front. Microbiol.">
        <title>Genomic signatures of strain selection and enhancement in Bacillus atrophaeus var. globigii, a historical biowarfare simulant.</title>
        <authorList>
            <person name="Gibbons H.S."/>
            <person name="Broomall S.M."/>
            <person name="McNew L.A."/>
            <person name="Daligault H."/>
            <person name="Chapman C."/>
            <person name="Bruce D."/>
            <person name="Karavis M."/>
            <person name="Krepps M."/>
            <person name="McGregor P.A."/>
            <person name="Hong C."/>
            <person name="Park K.H."/>
            <person name="Akmal A."/>
            <person name="Feldman A."/>
            <person name="Lin J.S."/>
            <person name="Chang W.E."/>
            <person name="Higgs B.W."/>
            <person name="Demirev P."/>
            <person name="Lindquist J."/>
            <person name="Liem A."/>
            <person name="Fochler E."/>
            <person name="Read T.D."/>
            <person name="Tapia R."/>
            <person name="Johnson S."/>
            <person name="Bishop-Lilly K.A."/>
            <person name="Detter C."/>
            <person name="Han C."/>
            <person name="Sozhamannan S."/>
            <person name="Rosenzweig C.N."/>
            <person name="Skowronski E.W."/>
        </authorList>
    </citation>
    <scope>NUCLEOTIDE SEQUENCE [LARGE SCALE GENOMIC DNA]</scope>
    <source>
        <strain evidence="4 5">Y4G10-17</strain>
    </source>
</reference>
<evidence type="ECO:0000259" key="3">
    <source>
        <dbReference type="Pfam" id="PF00296"/>
    </source>
</evidence>
<dbReference type="InterPro" id="IPR050766">
    <property type="entry name" value="Bact_Lucif_Oxidored"/>
</dbReference>
<accession>A0A432WD83</accession>
<comment type="caution">
    <text evidence="4">The sequence shown here is derived from an EMBL/GenBank/DDBJ whole genome shotgun (WGS) entry which is preliminary data.</text>
</comment>
<dbReference type="SUPFAM" id="SSF51679">
    <property type="entry name" value="Bacterial luciferase-like"/>
    <property type="match status" value="1"/>
</dbReference>
<sequence>MKLSVLDLAPVTEETSVSTALHNAADLAAHCEQLGYHRFWMAEHHNMTGIASAATAVALGHVAEKTSTIRVGSGGVMLPNHAPYVVAEQFGTLDALHPGRIDIGLGRAPGTDGRTMRALRRKPEDAEHFPSDVKELLGYLAEADPSDPIKAVPGYGQNIPVWLLGSSLFSAQLAAALGLPYAFASHFAPDMLHQALKVYNNEFTPSRYLDKPYSMVAMNVFAADTEQEARTLMSSMQLQFVALRQGRTGFLPKPVDNIQAVCDPYALAAANHALSYTAFGTAEQVGRQIRNFAAETGVDEVMLTSHAYDFQARKRSFEIAAKAISAETPSTEAAKDV</sequence>
<evidence type="ECO:0000256" key="1">
    <source>
        <dbReference type="ARBA" id="ARBA00007789"/>
    </source>
</evidence>
<dbReference type="GO" id="GO:0005829">
    <property type="term" value="C:cytosol"/>
    <property type="evidence" value="ECO:0007669"/>
    <property type="project" value="TreeGrafter"/>
</dbReference>
<feature type="domain" description="Luciferase-like" evidence="3">
    <location>
        <begin position="1"/>
        <end position="299"/>
    </location>
</feature>
<dbReference type="Pfam" id="PF00296">
    <property type="entry name" value="Bac_luciferase"/>
    <property type="match status" value="1"/>
</dbReference>
<dbReference type="RefSeq" id="WP_126799845.1">
    <property type="nucleotide sequence ID" value="NZ_PIPO01000006.1"/>
</dbReference>
<gene>
    <name evidence="4" type="ORF">CWE14_13440</name>
</gene>
<organism evidence="4 5">
    <name type="scientific">Aliidiomarina soli</name>
    <dbReference type="NCBI Taxonomy" id="1928574"/>
    <lineage>
        <taxon>Bacteria</taxon>
        <taxon>Pseudomonadati</taxon>
        <taxon>Pseudomonadota</taxon>
        <taxon>Gammaproteobacteria</taxon>
        <taxon>Alteromonadales</taxon>
        <taxon>Idiomarinaceae</taxon>
        <taxon>Aliidiomarina</taxon>
    </lineage>
</organism>
<dbReference type="Gene3D" id="3.20.20.30">
    <property type="entry name" value="Luciferase-like domain"/>
    <property type="match status" value="1"/>
</dbReference>
<evidence type="ECO:0000313" key="4">
    <source>
        <dbReference type="EMBL" id="RUO30364.1"/>
    </source>
</evidence>
<dbReference type="PANTHER" id="PTHR30137:SF6">
    <property type="entry name" value="LUCIFERASE-LIKE MONOOXYGENASE"/>
    <property type="match status" value="1"/>
</dbReference>
<comment type="similarity">
    <text evidence="1">To bacterial alkanal monooxygenase alpha and beta chains.</text>
</comment>
<dbReference type="NCBIfam" id="TIGR03558">
    <property type="entry name" value="oxido_grp_1"/>
    <property type="match status" value="1"/>
</dbReference>
<dbReference type="FunFam" id="3.20.20.30:FF:000002">
    <property type="entry name" value="LLM class flavin-dependent oxidoreductase"/>
    <property type="match status" value="1"/>
</dbReference>
<evidence type="ECO:0000313" key="5">
    <source>
        <dbReference type="Proteomes" id="UP000287823"/>
    </source>
</evidence>
<keyword evidence="5" id="KW-1185">Reference proteome</keyword>
<dbReference type="Proteomes" id="UP000287823">
    <property type="component" value="Unassembled WGS sequence"/>
</dbReference>
<proteinExistence type="predicted"/>
<dbReference type="InterPro" id="IPR019949">
    <property type="entry name" value="CmoO-like"/>
</dbReference>
<dbReference type="InterPro" id="IPR011251">
    <property type="entry name" value="Luciferase-like_dom"/>
</dbReference>
<protein>
    <recommendedName>
        <fullName evidence="2">Luciferase-like monooxygenase</fullName>
    </recommendedName>
</protein>
<dbReference type="EMBL" id="PIPO01000006">
    <property type="protein sequence ID" value="RUO30364.1"/>
    <property type="molecule type" value="Genomic_DNA"/>
</dbReference>
<dbReference type="AlphaFoldDB" id="A0A432WD83"/>
<dbReference type="PANTHER" id="PTHR30137">
    <property type="entry name" value="LUCIFERASE-LIKE MONOOXYGENASE"/>
    <property type="match status" value="1"/>
</dbReference>